<comment type="subcellular location">
    <subcellularLocation>
        <location evidence="1">Membrane</location>
    </subcellularLocation>
</comment>
<evidence type="ECO:0000313" key="6">
    <source>
        <dbReference type="EMBL" id="BAN90210.1"/>
    </source>
</evidence>
<evidence type="ECO:0000256" key="3">
    <source>
        <dbReference type="ARBA" id="ARBA00022989"/>
    </source>
</evidence>
<evidence type="ECO:0000256" key="1">
    <source>
        <dbReference type="ARBA" id="ARBA00004370"/>
    </source>
</evidence>
<name>U3TDV6_9CREN</name>
<reference evidence="6 7" key="1">
    <citation type="journal article" date="2013" name="Appl. Environ. Microbiol.">
        <title>Variation of the Virus-Related Elements within Syntenic Genomes of the Hyperthermophilic Archaeon Aeropyrum.</title>
        <authorList>
            <person name="Daifuku T."/>
            <person name="Yoshida T."/>
            <person name="Kitamura T."/>
            <person name="Kawaichi S."/>
            <person name="Inoue T."/>
            <person name="Nomura K."/>
            <person name="Yoshida Y."/>
            <person name="Kuno S."/>
            <person name="Sako Y."/>
        </authorList>
    </citation>
    <scope>NUCLEOTIDE SEQUENCE [LARGE SCALE GENOMIC DNA]</scope>
    <source>
        <strain evidence="6 7">SY1</strain>
    </source>
</reference>
<evidence type="ECO:0000256" key="4">
    <source>
        <dbReference type="ARBA" id="ARBA00023136"/>
    </source>
</evidence>
<dbReference type="Proteomes" id="UP000016887">
    <property type="component" value="Chromosome"/>
</dbReference>
<dbReference type="GO" id="GO:0004252">
    <property type="term" value="F:serine-type endopeptidase activity"/>
    <property type="evidence" value="ECO:0007669"/>
    <property type="project" value="InterPro"/>
</dbReference>
<dbReference type="SUPFAM" id="SSF51306">
    <property type="entry name" value="LexA/Signal peptidase"/>
    <property type="match status" value="1"/>
</dbReference>
<dbReference type="KEGG" id="acj:ACAM_0741"/>
<dbReference type="GO" id="GO:0016020">
    <property type="term" value="C:membrane"/>
    <property type="evidence" value="ECO:0007669"/>
    <property type="project" value="UniProtKB-SubCell"/>
</dbReference>
<dbReference type="GeneID" id="17110133"/>
<feature type="transmembrane region" description="Helical" evidence="5">
    <location>
        <begin position="132"/>
        <end position="149"/>
    </location>
</feature>
<dbReference type="GO" id="GO:0006465">
    <property type="term" value="P:signal peptide processing"/>
    <property type="evidence" value="ECO:0007669"/>
    <property type="project" value="InterPro"/>
</dbReference>
<dbReference type="InterPro" id="IPR019533">
    <property type="entry name" value="Peptidase_S26"/>
</dbReference>
<proteinExistence type="predicted"/>
<protein>
    <submittedName>
        <fullName evidence="6">Signal peptidase</fullName>
    </submittedName>
</protein>
<dbReference type="EMBL" id="AP012489">
    <property type="protein sequence ID" value="BAN90210.1"/>
    <property type="molecule type" value="Genomic_DNA"/>
</dbReference>
<evidence type="ECO:0000256" key="5">
    <source>
        <dbReference type="SAM" id="Phobius"/>
    </source>
</evidence>
<gene>
    <name evidence="6" type="ORF">ACAM_0741</name>
</gene>
<dbReference type="AlphaFoldDB" id="U3TDV6"/>
<accession>U3TDV6</accession>
<evidence type="ECO:0000256" key="2">
    <source>
        <dbReference type="ARBA" id="ARBA00022692"/>
    </source>
</evidence>
<dbReference type="RefSeq" id="WP_022541483.1">
    <property type="nucleotide sequence ID" value="NC_022521.1"/>
</dbReference>
<feature type="transmembrane region" description="Helical" evidence="5">
    <location>
        <begin position="7"/>
        <end position="30"/>
    </location>
</feature>
<keyword evidence="3 5" id="KW-1133">Transmembrane helix</keyword>
<dbReference type="STRING" id="1198449.ACAM_0741"/>
<dbReference type="NCBIfam" id="TIGR02228">
    <property type="entry name" value="sigpep_I_arch"/>
    <property type="match status" value="1"/>
</dbReference>
<dbReference type="InterPro" id="IPR001733">
    <property type="entry name" value="Peptidase_S26B"/>
</dbReference>
<organism evidence="6 7">
    <name type="scientific">Aeropyrum camini SY1 = JCM 12091</name>
    <dbReference type="NCBI Taxonomy" id="1198449"/>
    <lineage>
        <taxon>Archaea</taxon>
        <taxon>Thermoproteota</taxon>
        <taxon>Thermoprotei</taxon>
        <taxon>Desulfurococcales</taxon>
        <taxon>Desulfurococcaceae</taxon>
        <taxon>Aeropyrum</taxon>
    </lineage>
</organism>
<sequence>MRIPGGFGVLWSVDTALAAGVLAAILLLAVSGVRFNLVVTGSMEPTIPRGSIAVVEPMPASLLRVGDVAAVEDRARGVLLVHRVVYIDRSGGFVFMKGDASEAVEGFPGEQVVGRVVFHIPYAGLPLLYPRLHIALVTVLGILVTVLLYRELRG</sequence>
<evidence type="ECO:0000313" key="7">
    <source>
        <dbReference type="Proteomes" id="UP000016887"/>
    </source>
</evidence>
<keyword evidence="7" id="KW-1185">Reference proteome</keyword>
<keyword evidence="4 5" id="KW-0472">Membrane</keyword>
<dbReference type="CDD" id="cd06530">
    <property type="entry name" value="S26_SPase_I"/>
    <property type="match status" value="1"/>
</dbReference>
<dbReference type="eggNOG" id="arCOG01739">
    <property type="taxonomic scope" value="Archaea"/>
</dbReference>
<dbReference type="InterPro" id="IPR036286">
    <property type="entry name" value="LexA/Signal_pep-like_sf"/>
</dbReference>
<keyword evidence="2 5" id="KW-0812">Transmembrane</keyword>